<dbReference type="EMBL" id="JAVXUP010000005">
    <property type="protein sequence ID" value="KAK3043524.1"/>
    <property type="molecule type" value="Genomic_DNA"/>
</dbReference>
<dbReference type="Proteomes" id="UP001188597">
    <property type="component" value="Unassembled WGS sequence"/>
</dbReference>
<comment type="caution">
    <text evidence="2">The sequence shown here is derived from an EMBL/GenBank/DDBJ whole genome shotgun (WGS) entry which is preliminary data.</text>
</comment>
<feature type="compositionally biased region" description="Basic and acidic residues" evidence="1">
    <location>
        <begin position="19"/>
        <end position="37"/>
    </location>
</feature>
<gene>
    <name evidence="2" type="ORF">RJ639_002103</name>
</gene>
<sequence>MPGLDGVLGETSMSFNRVFGDDKNSNEEESEHEKHLEEEHKCILLCNIVAEGIIMRFENNYLKTPCQTSQRIGTKFVLEILEGSETRCYQLFRLHRELCEDLKNCYGLKVVVV</sequence>
<name>A0AA88XBX4_9ASTE</name>
<organism evidence="2 3">
    <name type="scientific">Escallonia herrerae</name>
    <dbReference type="NCBI Taxonomy" id="1293975"/>
    <lineage>
        <taxon>Eukaryota</taxon>
        <taxon>Viridiplantae</taxon>
        <taxon>Streptophyta</taxon>
        <taxon>Embryophyta</taxon>
        <taxon>Tracheophyta</taxon>
        <taxon>Spermatophyta</taxon>
        <taxon>Magnoliopsida</taxon>
        <taxon>eudicotyledons</taxon>
        <taxon>Gunneridae</taxon>
        <taxon>Pentapetalae</taxon>
        <taxon>asterids</taxon>
        <taxon>campanulids</taxon>
        <taxon>Escalloniales</taxon>
        <taxon>Escalloniaceae</taxon>
        <taxon>Escallonia</taxon>
    </lineage>
</organism>
<proteinExistence type="predicted"/>
<evidence type="ECO:0000313" key="2">
    <source>
        <dbReference type="EMBL" id="KAK3043524.1"/>
    </source>
</evidence>
<evidence type="ECO:0000256" key="1">
    <source>
        <dbReference type="SAM" id="MobiDB-lite"/>
    </source>
</evidence>
<evidence type="ECO:0000313" key="3">
    <source>
        <dbReference type="Proteomes" id="UP001188597"/>
    </source>
</evidence>
<dbReference type="AlphaFoldDB" id="A0AA88XBX4"/>
<reference evidence="2" key="1">
    <citation type="submission" date="2022-12" db="EMBL/GenBank/DDBJ databases">
        <title>Draft genome assemblies for two species of Escallonia (Escalloniales).</title>
        <authorList>
            <person name="Chanderbali A."/>
            <person name="Dervinis C."/>
            <person name="Anghel I."/>
            <person name="Soltis D."/>
            <person name="Soltis P."/>
            <person name="Zapata F."/>
        </authorList>
    </citation>
    <scope>NUCLEOTIDE SEQUENCE</scope>
    <source>
        <strain evidence="2">UCBG64.0493</strain>
        <tissue evidence="2">Leaf</tissue>
    </source>
</reference>
<feature type="region of interest" description="Disordered" evidence="1">
    <location>
        <begin position="1"/>
        <end position="37"/>
    </location>
</feature>
<accession>A0AA88XBX4</accession>
<keyword evidence="3" id="KW-1185">Reference proteome</keyword>
<protein>
    <submittedName>
        <fullName evidence="2">Uncharacterized protein</fullName>
    </submittedName>
</protein>